<evidence type="ECO:0000256" key="2">
    <source>
        <dbReference type="SAM" id="Phobius"/>
    </source>
</evidence>
<dbReference type="AlphaFoldDB" id="A0A814MZ99"/>
<sequence length="548" mass="61192">MSQAGTGAWSCDVRLAFESYINMQICVCANNNCNDNIDTCRNSLTNSMNLSSSVDFIPNLTSIIQCNDTLNAPYICTEHSFINVSRCQDYIRNTSVLCAITVINSMITQRSLIYENYEIYLSEKVYQATSMFSNASNNSLVETATKIYYKYIGPAATPAEECACTNSLCNQNITICASQTTITASFTSTTTSFTTATSSTSTTRSSSTSTTTSSTTATSSTATTRSSSTSTTRSSSTSTTRSSSTSTTTSSSTLTTRSSSTSTTKTSTQQNSVQGETGLGSAATAGLACGIIFSAVIFTGEIIFFKFFYSGAARSEFLLTTTNNFHHIQCNNNFHIKINFIKYFYNKYNCTFILNDDDDNNHNKINICSNQSSCFINFKSFSFFHIQNHLNKCHFIKLKYIRLNYSCINDKLISINILTQSKKNDSLLIYTINTILICLSIIIFIILLVFIYSYIQHSFKDEIQQEKYLTINDIENIQLNSQSIYQQEYESKILSLIKSSSSSTLTSLNNQNTITNTSEYDNLTKDTYQSLELELPFKVKFYENYQLK</sequence>
<feature type="transmembrane region" description="Helical" evidence="2">
    <location>
        <begin position="427"/>
        <end position="455"/>
    </location>
</feature>
<feature type="region of interest" description="Disordered" evidence="1">
    <location>
        <begin position="193"/>
        <end position="275"/>
    </location>
</feature>
<comment type="caution">
    <text evidence="3">The sequence shown here is derived from an EMBL/GenBank/DDBJ whole genome shotgun (WGS) entry which is preliminary data.</text>
</comment>
<evidence type="ECO:0000256" key="1">
    <source>
        <dbReference type="SAM" id="MobiDB-lite"/>
    </source>
</evidence>
<accession>A0A814MZ99</accession>
<evidence type="ECO:0000313" key="3">
    <source>
        <dbReference type="EMBL" id="CAF1086043.1"/>
    </source>
</evidence>
<evidence type="ECO:0000313" key="4">
    <source>
        <dbReference type="Proteomes" id="UP000663864"/>
    </source>
</evidence>
<gene>
    <name evidence="3" type="ORF">ZHD862_LOCUS16836</name>
</gene>
<feature type="compositionally biased region" description="Low complexity" evidence="1">
    <location>
        <begin position="193"/>
        <end position="268"/>
    </location>
</feature>
<name>A0A814MZ99_9BILA</name>
<keyword evidence="2" id="KW-0812">Transmembrane</keyword>
<protein>
    <submittedName>
        <fullName evidence="3">Uncharacterized protein</fullName>
    </submittedName>
</protein>
<organism evidence="3 4">
    <name type="scientific">Rotaria sordida</name>
    <dbReference type="NCBI Taxonomy" id="392033"/>
    <lineage>
        <taxon>Eukaryota</taxon>
        <taxon>Metazoa</taxon>
        <taxon>Spiralia</taxon>
        <taxon>Gnathifera</taxon>
        <taxon>Rotifera</taxon>
        <taxon>Eurotatoria</taxon>
        <taxon>Bdelloidea</taxon>
        <taxon>Philodinida</taxon>
        <taxon>Philodinidae</taxon>
        <taxon>Rotaria</taxon>
    </lineage>
</organism>
<reference evidence="3" key="1">
    <citation type="submission" date="2021-02" db="EMBL/GenBank/DDBJ databases">
        <authorList>
            <person name="Nowell W R."/>
        </authorList>
    </citation>
    <scope>NUCLEOTIDE SEQUENCE</scope>
</reference>
<keyword evidence="2" id="KW-0472">Membrane</keyword>
<dbReference type="Proteomes" id="UP000663864">
    <property type="component" value="Unassembled WGS sequence"/>
</dbReference>
<keyword evidence="2" id="KW-1133">Transmembrane helix</keyword>
<feature type="transmembrane region" description="Helical" evidence="2">
    <location>
        <begin position="285"/>
        <end position="309"/>
    </location>
</feature>
<proteinExistence type="predicted"/>
<dbReference type="EMBL" id="CAJNOT010000812">
    <property type="protein sequence ID" value="CAF1086043.1"/>
    <property type="molecule type" value="Genomic_DNA"/>
</dbReference>